<evidence type="ECO:0000313" key="6">
    <source>
        <dbReference type="Proteomes" id="UP000308181"/>
    </source>
</evidence>
<keyword evidence="6" id="KW-1185">Reference proteome</keyword>
<dbReference type="EMBL" id="SWBP01000003">
    <property type="protein sequence ID" value="TKB97552.1"/>
    <property type="molecule type" value="Genomic_DNA"/>
</dbReference>
<dbReference type="HAMAP" id="MF_00995">
    <property type="entry name" value="MqnA"/>
    <property type="match status" value="1"/>
</dbReference>
<evidence type="ECO:0000313" key="5">
    <source>
        <dbReference type="EMBL" id="TKB97552.1"/>
    </source>
</evidence>
<accession>A0A4U1BX30</accession>
<dbReference type="UniPathway" id="UPA00079"/>
<dbReference type="Pfam" id="PF02621">
    <property type="entry name" value="VitK2_biosynth"/>
    <property type="match status" value="1"/>
</dbReference>
<dbReference type="RefSeq" id="WP_136826128.1">
    <property type="nucleotide sequence ID" value="NZ_SWBP01000003.1"/>
</dbReference>
<comment type="similarity">
    <text evidence="4">Belongs to the MqnA/MqnD family. MqnA subfamily.</text>
</comment>
<dbReference type="InterPro" id="IPR003773">
    <property type="entry name" value="Menaquinone_biosynth"/>
</dbReference>
<keyword evidence="3 4" id="KW-0456">Lyase</keyword>
<dbReference type="GO" id="GO:0016836">
    <property type="term" value="F:hydro-lyase activity"/>
    <property type="evidence" value="ECO:0007669"/>
    <property type="project" value="UniProtKB-UniRule"/>
</dbReference>
<evidence type="ECO:0000256" key="4">
    <source>
        <dbReference type="HAMAP-Rule" id="MF_00995"/>
    </source>
</evidence>
<dbReference type="PANTHER" id="PTHR37690:SF1">
    <property type="entry name" value="CHORISMATE DEHYDRATASE"/>
    <property type="match status" value="1"/>
</dbReference>
<dbReference type="OrthoDB" id="9810112at2"/>
<dbReference type="InterPro" id="IPR030868">
    <property type="entry name" value="MqnA"/>
</dbReference>
<comment type="pathway">
    <text evidence="1 4">Quinol/quinone metabolism; menaquinone biosynthesis.</text>
</comment>
<evidence type="ECO:0000256" key="2">
    <source>
        <dbReference type="ARBA" id="ARBA00022428"/>
    </source>
</evidence>
<dbReference type="PANTHER" id="PTHR37690">
    <property type="entry name" value="CHORISMATE DEHYDRATASE"/>
    <property type="match status" value="1"/>
</dbReference>
<comment type="catalytic activity">
    <reaction evidence="4">
        <text>chorismate = 3-[(1-carboxyvinyl)-oxy]benzoate + H2O</text>
        <dbReference type="Rhea" id="RHEA:40051"/>
        <dbReference type="ChEBI" id="CHEBI:15377"/>
        <dbReference type="ChEBI" id="CHEBI:29748"/>
        <dbReference type="ChEBI" id="CHEBI:76981"/>
        <dbReference type="EC" id="4.2.1.151"/>
    </reaction>
</comment>
<comment type="function">
    <text evidence="4">Catalyzes the dehydration of chorismate into 3-[(1-carboxyvinyl)oxy]benzoate, a step in the biosynthesis of menaquinone (MK, vitamin K2).</text>
</comment>
<proteinExistence type="inferred from homology"/>
<evidence type="ECO:0000256" key="3">
    <source>
        <dbReference type="ARBA" id="ARBA00023239"/>
    </source>
</evidence>
<dbReference type="Gene3D" id="3.40.190.10">
    <property type="entry name" value="Periplasmic binding protein-like II"/>
    <property type="match status" value="2"/>
</dbReference>
<dbReference type="EC" id="4.2.1.151" evidence="4"/>
<dbReference type="GO" id="GO:0009234">
    <property type="term" value="P:menaquinone biosynthetic process"/>
    <property type="evidence" value="ECO:0007669"/>
    <property type="project" value="UniProtKB-UniRule"/>
</dbReference>
<protein>
    <recommendedName>
        <fullName evidence="4">Chorismate dehydratase</fullName>
        <ecNumber evidence="4">4.2.1.151</ecNumber>
    </recommendedName>
    <alternativeName>
        <fullName evidence="4">Menaquinone biosynthetic enzyme MqnA</fullName>
    </alternativeName>
</protein>
<gene>
    <name evidence="4" type="primary">mqnA</name>
    <name evidence="5" type="ORF">FA046_09275</name>
</gene>
<comment type="caution">
    <text evidence="5">The sequence shown here is derived from an EMBL/GenBank/DDBJ whole genome shotgun (WGS) entry which is preliminary data.</text>
</comment>
<reference evidence="5 6" key="1">
    <citation type="submission" date="2019-04" db="EMBL/GenBank/DDBJ databases">
        <title>Pedobacter sp. AR-3-17 sp. nov., isolated from Arctic soil.</title>
        <authorList>
            <person name="Dahal R.H."/>
            <person name="Kim D.-U."/>
        </authorList>
    </citation>
    <scope>NUCLEOTIDE SEQUENCE [LARGE SCALE GENOMIC DNA]</scope>
    <source>
        <strain evidence="5 6">AR-3-17</strain>
    </source>
</reference>
<name>A0A4U1BX30_9SPHI</name>
<sequence length="245" mass="28002">MIRISAVSYTNTIPFIYGLQNDLISKEIELSLDIPATCAEKLIDDKVDIGLIPVASILNLPEAHIISDYCIGANGAVDSVFIFSNCPINDVRYLQLDPQSKTSNNLALVLMKNYWKVAPELVYKAKEYGRSSHPTTAYVQIGDRTFGQVNKHSYVYDLAAEWKLFTGLEFVFAAWVSNKKLDDVFITKLNKALKFGLDNRLKVFENIEMRKDFDLVDYLMHKIDYQLTNSKKEALKLFHQYIKDL</sequence>
<dbReference type="CDD" id="cd13634">
    <property type="entry name" value="PBP2_Sco4506"/>
    <property type="match status" value="1"/>
</dbReference>
<keyword evidence="2 4" id="KW-0474">Menaquinone biosynthesis</keyword>
<dbReference type="Proteomes" id="UP000308181">
    <property type="component" value="Unassembled WGS sequence"/>
</dbReference>
<dbReference type="SUPFAM" id="SSF53850">
    <property type="entry name" value="Periplasmic binding protein-like II"/>
    <property type="match status" value="1"/>
</dbReference>
<evidence type="ECO:0000256" key="1">
    <source>
        <dbReference type="ARBA" id="ARBA00004863"/>
    </source>
</evidence>
<dbReference type="AlphaFoldDB" id="A0A4U1BX30"/>
<organism evidence="5 6">
    <name type="scientific">Pedobacter cryophilus</name>
    <dbReference type="NCBI Taxonomy" id="2571271"/>
    <lineage>
        <taxon>Bacteria</taxon>
        <taxon>Pseudomonadati</taxon>
        <taxon>Bacteroidota</taxon>
        <taxon>Sphingobacteriia</taxon>
        <taxon>Sphingobacteriales</taxon>
        <taxon>Sphingobacteriaceae</taxon>
        <taxon>Pedobacter</taxon>
    </lineage>
</organism>